<dbReference type="AlphaFoldDB" id="A0A364MZ14"/>
<keyword evidence="3" id="KW-1185">Reference proteome</keyword>
<evidence type="ECO:0000313" key="3">
    <source>
        <dbReference type="Proteomes" id="UP000249619"/>
    </source>
</evidence>
<reference evidence="3" key="1">
    <citation type="submission" date="2018-05" db="EMBL/GenBank/DDBJ databases">
        <title>Draft genome sequence of Stemphylium lycopersici strain CIDEFI 213.</title>
        <authorList>
            <person name="Medina R."/>
            <person name="Franco M.E.E."/>
            <person name="Lucentini C.G."/>
            <person name="Saparrat M.C.N."/>
            <person name="Balatti P.A."/>
        </authorList>
    </citation>
    <scope>NUCLEOTIDE SEQUENCE [LARGE SCALE GENOMIC DNA]</scope>
    <source>
        <strain evidence="3">CIDEFI 213</strain>
    </source>
</reference>
<comment type="caution">
    <text evidence="2">The sequence shown here is derived from an EMBL/GenBank/DDBJ whole genome shotgun (WGS) entry which is preliminary data.</text>
</comment>
<gene>
    <name evidence="2" type="ORF">DDE83_006453</name>
</gene>
<sequence>MCWFTLTPAKGKKNSSYQPSTDSSCAEDIVRVHRSPKSPRLTNVRVRMPSLDVEVDEKHTHAHVHPHLQHHHRHPHLHPLNMHPIHGEHEFGLGLTFDHNHHHHHAGHHLHNSSLSISDISEIKLRGHGRKRSISSSCPPPPPSRCPPPPSRPAPPPPPPVSSPPAAAPPSKPCEPIYHTQIIAPTAVRETTRAALRRVQTDRATRTATRNSLRRVAGYQVLGRQVPWDWDCYSERQVLHPLLVRPIKASNQANKTYPQLPTPCRIRNHAA</sequence>
<protein>
    <submittedName>
        <fullName evidence="2">Uncharacterized protein</fullName>
    </submittedName>
</protein>
<dbReference type="STRING" id="183478.A0A364MZ14"/>
<proteinExistence type="predicted"/>
<organism evidence="2 3">
    <name type="scientific">Stemphylium lycopersici</name>
    <name type="common">Tomato gray leaf spot disease fungus</name>
    <name type="synonym">Thyrospora lycopersici</name>
    <dbReference type="NCBI Taxonomy" id="183478"/>
    <lineage>
        <taxon>Eukaryota</taxon>
        <taxon>Fungi</taxon>
        <taxon>Dikarya</taxon>
        <taxon>Ascomycota</taxon>
        <taxon>Pezizomycotina</taxon>
        <taxon>Dothideomycetes</taxon>
        <taxon>Pleosporomycetidae</taxon>
        <taxon>Pleosporales</taxon>
        <taxon>Pleosporineae</taxon>
        <taxon>Pleosporaceae</taxon>
        <taxon>Stemphylium</taxon>
    </lineage>
</organism>
<dbReference type="Proteomes" id="UP000249619">
    <property type="component" value="Unassembled WGS sequence"/>
</dbReference>
<feature type="region of interest" description="Disordered" evidence="1">
    <location>
        <begin position="126"/>
        <end position="176"/>
    </location>
</feature>
<feature type="compositionally biased region" description="Pro residues" evidence="1">
    <location>
        <begin position="138"/>
        <end position="173"/>
    </location>
</feature>
<dbReference type="EMBL" id="QGDH01000099">
    <property type="protein sequence ID" value="RAR07587.1"/>
    <property type="molecule type" value="Genomic_DNA"/>
</dbReference>
<name>A0A364MZ14_STELY</name>
<evidence type="ECO:0000256" key="1">
    <source>
        <dbReference type="SAM" id="MobiDB-lite"/>
    </source>
</evidence>
<evidence type="ECO:0000313" key="2">
    <source>
        <dbReference type="EMBL" id="RAR07587.1"/>
    </source>
</evidence>
<accession>A0A364MZ14</accession>